<dbReference type="STRING" id="913024.SAMN05421741_12222"/>
<dbReference type="Pfam" id="PF11751">
    <property type="entry name" value="PorP_SprF"/>
    <property type="match status" value="1"/>
</dbReference>
<name>A0A1I5ES49_9FLAO</name>
<reference evidence="3" key="1">
    <citation type="submission" date="2016-10" db="EMBL/GenBank/DDBJ databases">
        <authorList>
            <person name="Varghese N."/>
            <person name="Submissions S."/>
        </authorList>
    </citation>
    <scope>NUCLEOTIDE SEQUENCE [LARGE SCALE GENOMIC DNA]</scope>
    <source>
        <strain evidence="3">DS-12</strain>
    </source>
</reference>
<dbReference type="AlphaFoldDB" id="A0A1I5ES49"/>
<dbReference type="RefSeq" id="WP_091525317.1">
    <property type="nucleotide sequence ID" value="NZ_FOVI01000022.1"/>
</dbReference>
<feature type="signal peptide" evidence="1">
    <location>
        <begin position="1"/>
        <end position="23"/>
    </location>
</feature>
<organism evidence="2 3">
    <name type="scientific">Paenimyroides ummariense</name>
    <dbReference type="NCBI Taxonomy" id="913024"/>
    <lineage>
        <taxon>Bacteria</taxon>
        <taxon>Pseudomonadati</taxon>
        <taxon>Bacteroidota</taxon>
        <taxon>Flavobacteriia</taxon>
        <taxon>Flavobacteriales</taxon>
        <taxon>Flavobacteriaceae</taxon>
        <taxon>Paenimyroides</taxon>
    </lineage>
</organism>
<evidence type="ECO:0000313" key="3">
    <source>
        <dbReference type="Proteomes" id="UP000199036"/>
    </source>
</evidence>
<dbReference type="NCBIfam" id="TIGR03519">
    <property type="entry name" value="T9SS_PorP_fam"/>
    <property type="match status" value="1"/>
</dbReference>
<gene>
    <name evidence="2" type="ORF">SAMN05421741_12222</name>
</gene>
<keyword evidence="3" id="KW-1185">Reference proteome</keyword>
<feature type="chain" id="PRO_5011533093" evidence="1">
    <location>
        <begin position="24"/>
        <end position="343"/>
    </location>
</feature>
<evidence type="ECO:0000256" key="1">
    <source>
        <dbReference type="SAM" id="SignalP"/>
    </source>
</evidence>
<evidence type="ECO:0000313" key="2">
    <source>
        <dbReference type="EMBL" id="SFO14220.1"/>
    </source>
</evidence>
<dbReference type="InterPro" id="IPR019861">
    <property type="entry name" value="PorP/SprF_Bacteroidetes"/>
</dbReference>
<keyword evidence="1" id="KW-0732">Signal</keyword>
<dbReference type="Proteomes" id="UP000199036">
    <property type="component" value="Unassembled WGS sequence"/>
</dbReference>
<dbReference type="OrthoDB" id="648347at2"/>
<protein>
    <submittedName>
        <fullName evidence="2">Type IX secretion system membrane protein, PorP/SprF family</fullName>
    </submittedName>
</protein>
<accession>A0A1I5ES49</accession>
<sequence length="343" mass="38923">MNIFTKSLVVVISSLFVSQVSNAQEGIAVYQDYLTDNYYLIHPSMAGIANCAKVRLTARQQWFGEKDAPALQTASFNTSISERSGIGFVAFNDRNGYHKQAGAKVTYAHHITFSRSDYDLNKLSFGISGGMVNSQLDQSEWGNGVFDPSVNGAELKYNYFNVDIGASYHYLDFYAHGTVKNVITSDREIYSQIESDNLRKYIVSAGYVFAKNRGYRSYRDQGFSWEPSMLFQYTEQTQEKMLDVNLKMYKEFANGQFFAGVSYRTMFEGAEYMENNSDVKKQNYHSVSPLLGVKFKQIMVGYTYSHQFGEIGFAKGGFHQLTLGFNFLCKESNYKCNCPSVNF</sequence>
<proteinExistence type="predicted"/>
<dbReference type="EMBL" id="FOVI01000022">
    <property type="protein sequence ID" value="SFO14220.1"/>
    <property type="molecule type" value="Genomic_DNA"/>
</dbReference>